<dbReference type="InterPro" id="IPR011990">
    <property type="entry name" value="TPR-like_helical_dom_sf"/>
</dbReference>
<evidence type="ECO:0000313" key="3">
    <source>
        <dbReference type="Proteomes" id="UP001168877"/>
    </source>
</evidence>
<protein>
    <submittedName>
        <fullName evidence="2">Uncharacterized protein</fullName>
    </submittedName>
</protein>
<keyword evidence="1" id="KW-0677">Repeat</keyword>
<reference evidence="2" key="1">
    <citation type="journal article" date="2022" name="Plant J.">
        <title>Strategies of tolerance reflected in two North American maple genomes.</title>
        <authorList>
            <person name="McEvoy S.L."/>
            <person name="Sezen U.U."/>
            <person name="Trouern-Trend A."/>
            <person name="McMahon S.M."/>
            <person name="Schaberg P.G."/>
            <person name="Yang J."/>
            <person name="Wegrzyn J.L."/>
            <person name="Swenson N.G."/>
        </authorList>
    </citation>
    <scope>NUCLEOTIDE SEQUENCE</scope>
    <source>
        <strain evidence="2">NS2018</strain>
    </source>
</reference>
<dbReference type="PANTHER" id="PTHR47926">
    <property type="entry name" value="PENTATRICOPEPTIDE REPEAT-CONTAINING PROTEIN"/>
    <property type="match status" value="1"/>
</dbReference>
<reference evidence="2" key="2">
    <citation type="submission" date="2023-06" db="EMBL/GenBank/DDBJ databases">
        <authorList>
            <person name="Swenson N.G."/>
            <person name="Wegrzyn J.L."/>
            <person name="Mcevoy S.L."/>
        </authorList>
    </citation>
    <scope>NUCLEOTIDE SEQUENCE</scope>
    <source>
        <strain evidence="2">NS2018</strain>
        <tissue evidence="2">Leaf</tissue>
    </source>
</reference>
<comment type="caution">
    <text evidence="2">The sequence shown here is derived from an EMBL/GenBank/DDBJ whole genome shotgun (WGS) entry which is preliminary data.</text>
</comment>
<dbReference type="Proteomes" id="UP001168877">
    <property type="component" value="Unassembled WGS sequence"/>
</dbReference>
<gene>
    <name evidence="2" type="ORF">LWI29_016039</name>
</gene>
<sequence length="123" mass="13685">MDSKLDLPNSAQLVLQLTPVSSRSVVSWTTLIAGDVQNRRFASAFLHFTNMRRECVRPNDFTFPCLFKAVGSLHAPVTEKQVHALALKSGQMHDVFVGCSAFDIYSKTGLKEEASEENVRRNA</sequence>
<dbReference type="Gene3D" id="1.25.40.10">
    <property type="entry name" value="Tetratricopeptide repeat domain"/>
    <property type="match status" value="1"/>
</dbReference>
<accession>A0AA39RVF5</accession>
<keyword evidence="3" id="KW-1185">Reference proteome</keyword>
<dbReference type="EMBL" id="JAUESC010000385">
    <property type="protein sequence ID" value="KAK0578774.1"/>
    <property type="molecule type" value="Genomic_DNA"/>
</dbReference>
<dbReference type="Pfam" id="PF13041">
    <property type="entry name" value="PPR_2"/>
    <property type="match status" value="1"/>
</dbReference>
<dbReference type="GO" id="GO:0003723">
    <property type="term" value="F:RNA binding"/>
    <property type="evidence" value="ECO:0007669"/>
    <property type="project" value="InterPro"/>
</dbReference>
<dbReference type="GO" id="GO:0009451">
    <property type="term" value="P:RNA modification"/>
    <property type="evidence" value="ECO:0007669"/>
    <property type="project" value="InterPro"/>
</dbReference>
<dbReference type="AlphaFoldDB" id="A0AA39RVF5"/>
<evidence type="ECO:0000256" key="1">
    <source>
        <dbReference type="ARBA" id="ARBA00022737"/>
    </source>
</evidence>
<evidence type="ECO:0000313" key="2">
    <source>
        <dbReference type="EMBL" id="KAK0578774.1"/>
    </source>
</evidence>
<proteinExistence type="predicted"/>
<dbReference type="InterPro" id="IPR002885">
    <property type="entry name" value="PPR_rpt"/>
</dbReference>
<dbReference type="InterPro" id="IPR046960">
    <property type="entry name" value="PPR_At4g14850-like_plant"/>
</dbReference>
<organism evidence="2 3">
    <name type="scientific">Acer saccharum</name>
    <name type="common">Sugar maple</name>
    <dbReference type="NCBI Taxonomy" id="4024"/>
    <lineage>
        <taxon>Eukaryota</taxon>
        <taxon>Viridiplantae</taxon>
        <taxon>Streptophyta</taxon>
        <taxon>Embryophyta</taxon>
        <taxon>Tracheophyta</taxon>
        <taxon>Spermatophyta</taxon>
        <taxon>Magnoliopsida</taxon>
        <taxon>eudicotyledons</taxon>
        <taxon>Gunneridae</taxon>
        <taxon>Pentapetalae</taxon>
        <taxon>rosids</taxon>
        <taxon>malvids</taxon>
        <taxon>Sapindales</taxon>
        <taxon>Sapindaceae</taxon>
        <taxon>Hippocastanoideae</taxon>
        <taxon>Acereae</taxon>
        <taxon>Acer</taxon>
    </lineage>
</organism>
<name>A0AA39RVF5_ACESA</name>